<proteinExistence type="predicted"/>
<accession>A0A6L8T4Y6</accession>
<comment type="caution">
    <text evidence="1">The sequence shown here is derived from an EMBL/GenBank/DDBJ whole genome shotgun (WGS) entry which is preliminary data.</text>
</comment>
<evidence type="ECO:0000313" key="1">
    <source>
        <dbReference type="EMBL" id="MZL33828.1"/>
    </source>
</evidence>
<dbReference type="EMBL" id="WWVQ01000027">
    <property type="protein sequence ID" value="MZL33828.1"/>
    <property type="molecule type" value="Genomic_DNA"/>
</dbReference>
<gene>
    <name evidence="1" type="ORF">GT728_11625</name>
</gene>
<dbReference type="AlphaFoldDB" id="A0A6L8T4Y6"/>
<dbReference type="Proteomes" id="UP000477285">
    <property type="component" value="Unassembled WGS sequence"/>
</dbReference>
<reference evidence="1 2" key="1">
    <citation type="journal article" date="2019" name="Nat. Med.">
        <title>A library of human gut bacterial isolates paired with longitudinal multiomics data enables mechanistic microbiome research.</title>
        <authorList>
            <person name="Poyet M."/>
            <person name="Groussin M."/>
            <person name="Gibbons S.M."/>
            <person name="Avila-Pacheco J."/>
            <person name="Jiang X."/>
            <person name="Kearney S.M."/>
            <person name="Perrotta A.R."/>
            <person name="Berdy B."/>
            <person name="Zhao S."/>
            <person name="Lieberman T.D."/>
            <person name="Swanson P.K."/>
            <person name="Smith M."/>
            <person name="Roesemann S."/>
            <person name="Alexander J.E."/>
            <person name="Rich S.A."/>
            <person name="Livny J."/>
            <person name="Vlamakis H."/>
            <person name="Clish C."/>
            <person name="Bullock K."/>
            <person name="Deik A."/>
            <person name="Scott J."/>
            <person name="Pierce K.A."/>
            <person name="Xavier R.J."/>
            <person name="Alm E.J."/>
        </authorList>
    </citation>
    <scope>NUCLEOTIDE SEQUENCE [LARGE SCALE GENOMIC DNA]</scope>
    <source>
        <strain evidence="1 2">BIOML-A1</strain>
    </source>
</reference>
<evidence type="ECO:0000313" key="2">
    <source>
        <dbReference type="Proteomes" id="UP000477285"/>
    </source>
</evidence>
<protein>
    <submittedName>
        <fullName evidence="1">Uncharacterized protein</fullName>
    </submittedName>
</protein>
<sequence>MSNNTIHTASSPVISQAVTIQSIADSLIHTLSQAGFTIQRYDASTTDSIYLKLDYGVGNSIRISNHTGKKHLNYRYNIILMTSIR</sequence>
<dbReference type="RefSeq" id="WP_161233825.1">
    <property type="nucleotide sequence ID" value="NZ_JADMTA010000107.1"/>
</dbReference>
<name>A0A6L8T4Y6_9FIRM</name>
<organism evidence="1 2">
    <name type="scientific">Blautia wexlerae</name>
    <dbReference type="NCBI Taxonomy" id="418240"/>
    <lineage>
        <taxon>Bacteria</taxon>
        <taxon>Bacillati</taxon>
        <taxon>Bacillota</taxon>
        <taxon>Clostridia</taxon>
        <taxon>Lachnospirales</taxon>
        <taxon>Lachnospiraceae</taxon>
        <taxon>Blautia</taxon>
    </lineage>
</organism>